<reference evidence="2 3" key="1">
    <citation type="submission" date="2016-10" db="EMBL/GenBank/DDBJ databases">
        <authorList>
            <person name="de Groot N.N."/>
        </authorList>
    </citation>
    <scope>NUCLEOTIDE SEQUENCE [LARGE SCALE GENOMIC DNA]</scope>
    <source>
        <strain evidence="2 3">DSM 5885</strain>
    </source>
</reference>
<sequence>MQGMKDMPNGYKGEPVGIVVLIILACALPFIISAWHQESGHGVLVAAFGNGARVVRFVAKVALPERDNAFRFVYDLKRGEQACTLTGELDIKELPDPDACAGTRGHGSIVCAGGRPMKLQWSMDSCQSGSGRSMGKGNAKFYFAYARNQESAFDALDRVMARER</sequence>
<keyword evidence="1" id="KW-0472">Membrane</keyword>
<feature type="transmembrane region" description="Helical" evidence="1">
    <location>
        <begin position="16"/>
        <end position="35"/>
    </location>
</feature>
<keyword evidence="3" id="KW-1185">Reference proteome</keyword>
<name>A0A1G8IX76_9RHOO</name>
<accession>A0A1G8IX76</accession>
<dbReference type="Proteomes" id="UP000198607">
    <property type="component" value="Unassembled WGS sequence"/>
</dbReference>
<dbReference type="AlphaFoldDB" id="A0A1G8IX76"/>
<organism evidence="2 3">
    <name type="scientific">Propionivibrio dicarboxylicus</name>
    <dbReference type="NCBI Taxonomy" id="83767"/>
    <lineage>
        <taxon>Bacteria</taxon>
        <taxon>Pseudomonadati</taxon>
        <taxon>Pseudomonadota</taxon>
        <taxon>Betaproteobacteria</taxon>
        <taxon>Rhodocyclales</taxon>
        <taxon>Rhodocyclaceae</taxon>
        <taxon>Propionivibrio</taxon>
    </lineage>
</organism>
<evidence type="ECO:0000313" key="2">
    <source>
        <dbReference type="EMBL" id="SDI23529.1"/>
    </source>
</evidence>
<gene>
    <name evidence="2" type="ORF">SAMN05660652_03076</name>
</gene>
<keyword evidence="1" id="KW-1133">Transmembrane helix</keyword>
<dbReference type="RefSeq" id="WP_143009887.1">
    <property type="nucleotide sequence ID" value="NZ_FNCY01000015.1"/>
</dbReference>
<dbReference type="EMBL" id="FNCY01000015">
    <property type="protein sequence ID" value="SDI23529.1"/>
    <property type="molecule type" value="Genomic_DNA"/>
</dbReference>
<evidence type="ECO:0000313" key="3">
    <source>
        <dbReference type="Proteomes" id="UP000198607"/>
    </source>
</evidence>
<evidence type="ECO:0000256" key="1">
    <source>
        <dbReference type="SAM" id="Phobius"/>
    </source>
</evidence>
<dbReference type="PROSITE" id="PS51257">
    <property type="entry name" value="PROKAR_LIPOPROTEIN"/>
    <property type="match status" value="1"/>
</dbReference>
<dbReference type="STRING" id="83767.SAMN05660652_03076"/>
<proteinExistence type="predicted"/>
<protein>
    <submittedName>
        <fullName evidence="2">Uncharacterized protein</fullName>
    </submittedName>
</protein>
<keyword evidence="1" id="KW-0812">Transmembrane</keyword>